<dbReference type="GO" id="GO:0016020">
    <property type="term" value="C:membrane"/>
    <property type="evidence" value="ECO:0007669"/>
    <property type="project" value="UniProtKB-SubCell"/>
</dbReference>
<dbReference type="SUPFAM" id="SSF103473">
    <property type="entry name" value="MFS general substrate transporter"/>
    <property type="match status" value="1"/>
</dbReference>
<evidence type="ECO:0000256" key="2">
    <source>
        <dbReference type="ARBA" id="ARBA00022448"/>
    </source>
</evidence>
<dbReference type="PANTHER" id="PTHR43791:SF104">
    <property type="entry name" value="MAJOR FACILITATOR SUPERFAMILY (MFS) PROFILE DOMAIN-CONTAINING PROTEIN-RELATED"/>
    <property type="match status" value="1"/>
</dbReference>
<dbReference type="AlphaFoldDB" id="A0A2S4KYJ8"/>
<organism evidence="8 9">
    <name type="scientific">Tolypocladium paradoxum</name>
    <dbReference type="NCBI Taxonomy" id="94208"/>
    <lineage>
        <taxon>Eukaryota</taxon>
        <taxon>Fungi</taxon>
        <taxon>Dikarya</taxon>
        <taxon>Ascomycota</taxon>
        <taxon>Pezizomycotina</taxon>
        <taxon>Sordariomycetes</taxon>
        <taxon>Hypocreomycetidae</taxon>
        <taxon>Hypocreales</taxon>
        <taxon>Ophiocordycipitaceae</taxon>
        <taxon>Tolypocladium</taxon>
    </lineage>
</organism>
<evidence type="ECO:0000256" key="7">
    <source>
        <dbReference type="SAM" id="Phobius"/>
    </source>
</evidence>
<evidence type="ECO:0000256" key="5">
    <source>
        <dbReference type="ARBA" id="ARBA00023136"/>
    </source>
</evidence>
<feature type="transmembrane region" description="Helical" evidence="7">
    <location>
        <begin position="254"/>
        <end position="276"/>
    </location>
</feature>
<dbReference type="GO" id="GO:0022857">
    <property type="term" value="F:transmembrane transporter activity"/>
    <property type="evidence" value="ECO:0007669"/>
    <property type="project" value="InterPro"/>
</dbReference>
<name>A0A2S4KYJ8_9HYPO</name>
<keyword evidence="9" id="KW-1185">Reference proteome</keyword>
<feature type="transmembrane region" description="Helical" evidence="7">
    <location>
        <begin position="319"/>
        <end position="337"/>
    </location>
</feature>
<dbReference type="Proteomes" id="UP000237481">
    <property type="component" value="Unassembled WGS sequence"/>
</dbReference>
<feature type="transmembrane region" description="Helical" evidence="7">
    <location>
        <begin position="169"/>
        <end position="190"/>
    </location>
</feature>
<keyword evidence="5 7" id="KW-0472">Membrane</keyword>
<protein>
    <submittedName>
        <fullName evidence="8">Phthalate transporter</fullName>
    </submittedName>
</protein>
<accession>A0A2S4KYJ8</accession>
<evidence type="ECO:0000256" key="1">
    <source>
        <dbReference type="ARBA" id="ARBA00004141"/>
    </source>
</evidence>
<evidence type="ECO:0000256" key="4">
    <source>
        <dbReference type="ARBA" id="ARBA00022989"/>
    </source>
</evidence>
<feature type="transmembrane region" description="Helical" evidence="7">
    <location>
        <begin position="137"/>
        <end position="157"/>
    </location>
</feature>
<feature type="transmembrane region" description="Helical" evidence="7">
    <location>
        <begin position="288"/>
        <end position="307"/>
    </location>
</feature>
<dbReference type="FunFam" id="1.20.1250.20:FF:000106">
    <property type="entry name" value="MFS transporter, putative"/>
    <property type="match status" value="1"/>
</dbReference>
<evidence type="ECO:0000313" key="9">
    <source>
        <dbReference type="Proteomes" id="UP000237481"/>
    </source>
</evidence>
<dbReference type="Pfam" id="PF07690">
    <property type="entry name" value="MFS_1"/>
    <property type="match status" value="1"/>
</dbReference>
<dbReference type="EMBL" id="PKSG01000453">
    <property type="protein sequence ID" value="POR35255.1"/>
    <property type="molecule type" value="Genomic_DNA"/>
</dbReference>
<comment type="subcellular location">
    <subcellularLocation>
        <location evidence="1">Membrane</location>
        <topology evidence="1">Multi-pass membrane protein</topology>
    </subcellularLocation>
</comment>
<keyword evidence="2" id="KW-0813">Transport</keyword>
<feature type="transmembrane region" description="Helical" evidence="7">
    <location>
        <begin position="413"/>
        <end position="434"/>
    </location>
</feature>
<sequence>MASPSRLSVKDAQGPVLDYRICGWVCLMFFALQLDRGNISQALTDNMLADLRLTTDQYNAGMTLFYVAFLAAELPSQALSKKLGPDVWIPVQMVLWSAVAASQSAMRGALEGGFVPDAILYLSYFYDSRGLPVRVGWFYSAHNATPVVAAFLAYAILHMRGVAGWEGWRWLFVLEAALAGAIGVLSWFYLPPSPTQTASWTARRAGSPSARSKKGAASPTNHASDTFISQGGMHNRQGLTLPLLRQALADFDLWPLYLLGLTLLLPVIPIMNYLTLNLRGLGFSTFETNLLTIPAYGLFIAQLLFWAPVSERIDNRFGVTLFYSAWLFPLFVALRALPADADAWLRYGVTVSIVGYPYVHSILVSLTSRNAGSVQTRTVGSAVYNMCVQGSSIMGSNIYRQDDAPLYNRGNTLILGIIAWNAVFTLLIKCYYMWRNGSCERIWNAMTSQQKDEYLATTSDQGSRRLDFRTGRRTPAMAPMCSREYCTKETRTQGNEVETKLAHSGLASPSGKDTSRTRCMLSFPERRRRKMVSALDLPILGRLTVVPHDPADARTQNSLLRFPPKAQPVGLLHRKL</sequence>
<evidence type="ECO:0000313" key="8">
    <source>
        <dbReference type="EMBL" id="POR35255.1"/>
    </source>
</evidence>
<dbReference type="InterPro" id="IPR011701">
    <property type="entry name" value="MFS"/>
</dbReference>
<proteinExistence type="predicted"/>
<reference evidence="8 9" key="1">
    <citation type="submission" date="2018-01" db="EMBL/GenBank/DDBJ databases">
        <title>Harnessing the power of phylogenomics to disentangle the directionality and signatures of interkingdom host jumping in the parasitic fungal genus Tolypocladium.</title>
        <authorList>
            <person name="Quandt C.A."/>
            <person name="Patterson W."/>
            <person name="Spatafora J.W."/>
        </authorList>
    </citation>
    <scope>NUCLEOTIDE SEQUENCE [LARGE SCALE GENOMIC DNA]</scope>
    <source>
        <strain evidence="8 9">NRBC 100945</strain>
    </source>
</reference>
<dbReference type="PANTHER" id="PTHR43791">
    <property type="entry name" value="PERMEASE-RELATED"/>
    <property type="match status" value="1"/>
</dbReference>
<keyword evidence="3 7" id="KW-0812">Transmembrane</keyword>
<feature type="region of interest" description="Disordered" evidence="6">
    <location>
        <begin position="195"/>
        <end position="221"/>
    </location>
</feature>
<comment type="caution">
    <text evidence="8">The sequence shown here is derived from an EMBL/GenBank/DDBJ whole genome shotgun (WGS) entry which is preliminary data.</text>
</comment>
<gene>
    <name evidence="8" type="ORF">TPAR_04544</name>
</gene>
<dbReference type="OrthoDB" id="1935484at2759"/>
<dbReference type="InterPro" id="IPR036259">
    <property type="entry name" value="MFS_trans_sf"/>
</dbReference>
<evidence type="ECO:0000256" key="6">
    <source>
        <dbReference type="SAM" id="MobiDB-lite"/>
    </source>
</evidence>
<keyword evidence="4 7" id="KW-1133">Transmembrane helix</keyword>
<evidence type="ECO:0000256" key="3">
    <source>
        <dbReference type="ARBA" id="ARBA00022692"/>
    </source>
</evidence>
<dbReference type="Gene3D" id="1.20.1250.20">
    <property type="entry name" value="MFS general substrate transporter like domains"/>
    <property type="match status" value="1"/>
</dbReference>